<sequence>MEKFAMVTNRILSKMRQRVEDLIEENGKKRSSANEEEYANGRDRGIIRKTQRQQSESLGKKRSSANEEEYANGRDRGIIRKTQRQQSESLGKKRSSANEEEYAKSRDRVAGSADGGENHPEVNRESLGASAGLVVNSKMPAWGRGGKRSNSRRSNQNAGNTRTERSTCLARLIESYQDTVEQDALNIHLILTLCQYVASNTGAKADEIEILLVQQKEVLCILEGHETLAELQSMYTITQCDMRFAYRQKYHLL</sequence>
<organism evidence="2 3">
    <name type="scientific">Heracleum sosnowskyi</name>
    <dbReference type="NCBI Taxonomy" id="360622"/>
    <lineage>
        <taxon>Eukaryota</taxon>
        <taxon>Viridiplantae</taxon>
        <taxon>Streptophyta</taxon>
        <taxon>Embryophyta</taxon>
        <taxon>Tracheophyta</taxon>
        <taxon>Spermatophyta</taxon>
        <taxon>Magnoliopsida</taxon>
        <taxon>eudicotyledons</taxon>
        <taxon>Gunneridae</taxon>
        <taxon>Pentapetalae</taxon>
        <taxon>asterids</taxon>
        <taxon>campanulids</taxon>
        <taxon>Apiales</taxon>
        <taxon>Apiaceae</taxon>
        <taxon>Apioideae</taxon>
        <taxon>apioid superclade</taxon>
        <taxon>Tordylieae</taxon>
        <taxon>Tordyliinae</taxon>
        <taxon>Heracleum</taxon>
    </lineage>
</organism>
<dbReference type="Proteomes" id="UP001237642">
    <property type="component" value="Unassembled WGS sequence"/>
</dbReference>
<dbReference type="PANTHER" id="PTHR46537:SF3">
    <property type="entry name" value="E3 UBIQUITIN-PROTEIN LIGASE RING1A"/>
    <property type="match status" value="1"/>
</dbReference>
<name>A0AAD8J0K3_9APIA</name>
<accession>A0AAD8J0K3</accession>
<dbReference type="PANTHER" id="PTHR46537">
    <property type="entry name" value="OS11G0578200 PROTEIN"/>
    <property type="match status" value="1"/>
</dbReference>
<evidence type="ECO:0000313" key="3">
    <source>
        <dbReference type="Proteomes" id="UP001237642"/>
    </source>
</evidence>
<reference evidence="2" key="2">
    <citation type="submission" date="2023-05" db="EMBL/GenBank/DDBJ databases">
        <authorList>
            <person name="Schelkunov M.I."/>
        </authorList>
    </citation>
    <scope>NUCLEOTIDE SEQUENCE</scope>
    <source>
        <strain evidence="2">Hsosn_3</strain>
        <tissue evidence="2">Leaf</tissue>
    </source>
</reference>
<comment type="caution">
    <text evidence="2">The sequence shown here is derived from an EMBL/GenBank/DDBJ whole genome shotgun (WGS) entry which is preliminary data.</text>
</comment>
<keyword evidence="3" id="KW-1185">Reference proteome</keyword>
<proteinExistence type="predicted"/>
<evidence type="ECO:0000256" key="1">
    <source>
        <dbReference type="SAM" id="MobiDB-lite"/>
    </source>
</evidence>
<dbReference type="AlphaFoldDB" id="A0AAD8J0K3"/>
<evidence type="ECO:0000313" key="2">
    <source>
        <dbReference type="EMBL" id="KAK1394649.1"/>
    </source>
</evidence>
<protein>
    <submittedName>
        <fullName evidence="2">Uncharacterized protein</fullName>
    </submittedName>
</protein>
<gene>
    <name evidence="2" type="ORF">POM88_013705</name>
</gene>
<dbReference type="InterPro" id="IPR044592">
    <property type="entry name" value="RING1A/B"/>
</dbReference>
<dbReference type="EMBL" id="JAUIZM010000003">
    <property type="protein sequence ID" value="KAK1394649.1"/>
    <property type="molecule type" value="Genomic_DNA"/>
</dbReference>
<reference evidence="2" key="1">
    <citation type="submission" date="2023-02" db="EMBL/GenBank/DDBJ databases">
        <title>Genome of toxic invasive species Heracleum sosnowskyi carries increased number of genes despite the absence of recent whole-genome duplications.</title>
        <authorList>
            <person name="Schelkunov M."/>
            <person name="Shtratnikova V."/>
            <person name="Makarenko M."/>
            <person name="Klepikova A."/>
            <person name="Omelchenko D."/>
            <person name="Novikova G."/>
            <person name="Obukhova E."/>
            <person name="Bogdanov V."/>
            <person name="Penin A."/>
            <person name="Logacheva M."/>
        </authorList>
    </citation>
    <scope>NUCLEOTIDE SEQUENCE</scope>
    <source>
        <strain evidence="2">Hsosn_3</strain>
        <tissue evidence="2">Leaf</tissue>
    </source>
</reference>
<feature type="region of interest" description="Disordered" evidence="1">
    <location>
        <begin position="23"/>
        <end position="164"/>
    </location>
</feature>